<name>A0A180H4F5_PUCT1</name>
<feature type="region of interest" description="Disordered" evidence="1">
    <location>
        <begin position="1"/>
        <end position="69"/>
    </location>
</feature>
<evidence type="ECO:0000313" key="3">
    <source>
        <dbReference type="EnsemblFungi" id="PTTG_25078-t43_1-p1"/>
    </source>
</evidence>
<evidence type="ECO:0000313" key="2">
    <source>
        <dbReference type="EMBL" id="OAV99865.1"/>
    </source>
</evidence>
<dbReference type="EMBL" id="ADAS02000001">
    <property type="protein sequence ID" value="OAV99865.1"/>
    <property type="molecule type" value="Genomic_DNA"/>
</dbReference>
<organism evidence="2">
    <name type="scientific">Puccinia triticina (isolate 1-1 / race 1 (BBBD))</name>
    <name type="common">Brown leaf rust fungus</name>
    <dbReference type="NCBI Taxonomy" id="630390"/>
    <lineage>
        <taxon>Eukaryota</taxon>
        <taxon>Fungi</taxon>
        <taxon>Dikarya</taxon>
        <taxon>Basidiomycota</taxon>
        <taxon>Pucciniomycotina</taxon>
        <taxon>Pucciniomycetes</taxon>
        <taxon>Pucciniales</taxon>
        <taxon>Pucciniaceae</taxon>
        <taxon>Puccinia</taxon>
    </lineage>
</organism>
<dbReference type="OrthoDB" id="2506739at2759"/>
<gene>
    <name evidence="2" type="ORF">PTTG_25078</name>
</gene>
<keyword evidence="4" id="KW-1185">Reference proteome</keyword>
<dbReference type="InterPro" id="IPR012337">
    <property type="entry name" value="RNaseH-like_sf"/>
</dbReference>
<dbReference type="EnsemblFungi" id="PTTG_25078-t43_1">
    <property type="protein sequence ID" value="PTTG_25078-t43_1-p1"/>
    <property type="gene ID" value="PTTG_25078"/>
</dbReference>
<dbReference type="PANTHER" id="PTHR47501:SF5">
    <property type="entry name" value="HAT C-TERMINAL DIMERISATION DOMAIN-CONTAINING PROTEIN"/>
    <property type="match status" value="1"/>
</dbReference>
<proteinExistence type="predicted"/>
<evidence type="ECO:0000256" key="1">
    <source>
        <dbReference type="SAM" id="MobiDB-lite"/>
    </source>
</evidence>
<feature type="compositionally biased region" description="Polar residues" evidence="1">
    <location>
        <begin position="686"/>
        <end position="697"/>
    </location>
</feature>
<sequence length="778" mass="88784">MVEDNGLSEDNEDQDRTNHPYTPPNTIDDPINVPQSTRRESSRIPQTSTKSKKKNVADSTDKEVRAAGVKQTSRLTGQVINVDTIQDLDDENRRAPGKKKVPDKDKDGYDHCKLYFHPPGLGPKQDSEAISWACRWCNKEYVASGGSYYNLKAHRDGANIKGSIRLACKGWAKAIKAGGHFPPSVSKLAVQQAQENQSSAGTLLAYATKGKFDNNTLNKLIVAWIIQQSLPWIRIEDFHLRVAFNHALHNSQLHSWIWAATQARQLYLELRTQESNSKISLVSDVWTTKRSHKVFVGIGVCYINQQWKFFHSLSLTSNQIYYILAQTTDSGSNNFTMAKGVAAIFREFDGTRWDVENNHHQCVCHVLALILGAGLKALKLSTNTVRPKKDDHPFPVLSPIIEVDEPEDTSNLEIFKVHNKVELHEEWVEPEDAEKGTPQARWVWDDDEEDPGNETGIVFTLKKIDYICHQIALSPQKRAEWKLWASKLGYKGRGLIAGYGICWNIAFDSQQQAYKGRKVIKQLLENEDEMHAGKLPAGHFFRSYSLNANEWEEVNNLNSVFKEFLELTKQMEGDYAKLAMVLYEYVQLEDFLNKQKHAAAAANTSLWPMFEPMLKITKKYLNLALNCDTIILATFLHPAWRMMLFNKRFEVHITRITELIQETFEEREFHLKSLEPISPPKDSRSDPNGSPTNVDSESNGDKFNFYPENPQAIQMNTKIKRYTNGNFPMDKKGCALAWWKVRLIFYSMPIIWSLANLKFNTHYIDSLQGLSRFGILGP</sequence>
<feature type="compositionally biased region" description="Basic and acidic residues" evidence="1">
    <location>
        <begin position="55"/>
        <end position="65"/>
    </location>
</feature>
<reference evidence="3 4" key="3">
    <citation type="journal article" date="2017" name="G3 (Bethesda)">
        <title>Comparative analysis highlights variable genome content of wheat rusts and divergence of the mating loci.</title>
        <authorList>
            <person name="Cuomo C.A."/>
            <person name="Bakkeren G."/>
            <person name="Khalil H.B."/>
            <person name="Panwar V."/>
            <person name="Joly D."/>
            <person name="Linning R."/>
            <person name="Sakthikumar S."/>
            <person name="Song X."/>
            <person name="Adiconis X."/>
            <person name="Fan L."/>
            <person name="Goldberg J.M."/>
            <person name="Levin J.Z."/>
            <person name="Young S."/>
            <person name="Zeng Q."/>
            <person name="Anikster Y."/>
            <person name="Bruce M."/>
            <person name="Wang M."/>
            <person name="Yin C."/>
            <person name="McCallum B."/>
            <person name="Szabo L.J."/>
            <person name="Hulbert S."/>
            <person name="Chen X."/>
            <person name="Fellers J.P."/>
        </authorList>
    </citation>
    <scope>NUCLEOTIDE SEQUENCE</scope>
    <source>
        <strain evidence="3">isolate 1-1 / race 1 (BBBD)</strain>
        <strain evidence="4">Isolate 1-1 / race 1 (BBBD)</strain>
    </source>
</reference>
<reference evidence="3" key="4">
    <citation type="submission" date="2025-05" db="UniProtKB">
        <authorList>
            <consortium name="EnsemblFungi"/>
        </authorList>
    </citation>
    <scope>IDENTIFICATION</scope>
    <source>
        <strain evidence="3">isolate 1-1 / race 1 (BBBD)</strain>
    </source>
</reference>
<dbReference type="Proteomes" id="UP000005240">
    <property type="component" value="Unassembled WGS sequence"/>
</dbReference>
<feature type="compositionally biased region" description="Acidic residues" evidence="1">
    <location>
        <begin position="1"/>
        <end position="13"/>
    </location>
</feature>
<dbReference type="SUPFAM" id="SSF53098">
    <property type="entry name" value="Ribonuclease H-like"/>
    <property type="match status" value="1"/>
</dbReference>
<evidence type="ECO:0000313" key="4">
    <source>
        <dbReference type="Proteomes" id="UP000005240"/>
    </source>
</evidence>
<reference evidence="2" key="1">
    <citation type="submission" date="2009-11" db="EMBL/GenBank/DDBJ databases">
        <authorList>
            <consortium name="The Broad Institute Genome Sequencing Platform"/>
            <person name="Ward D."/>
            <person name="Feldgarden M."/>
            <person name="Earl A."/>
            <person name="Young S.K."/>
            <person name="Zeng Q."/>
            <person name="Koehrsen M."/>
            <person name="Alvarado L."/>
            <person name="Berlin A."/>
            <person name="Bochicchio J."/>
            <person name="Borenstein D."/>
            <person name="Chapman S.B."/>
            <person name="Chen Z."/>
            <person name="Engels R."/>
            <person name="Freedman E."/>
            <person name="Gellesch M."/>
            <person name="Goldberg J."/>
            <person name="Griggs A."/>
            <person name="Gujja S."/>
            <person name="Heilman E."/>
            <person name="Heiman D."/>
            <person name="Hepburn T."/>
            <person name="Howarth C."/>
            <person name="Jen D."/>
            <person name="Larson L."/>
            <person name="Lewis B."/>
            <person name="Mehta T."/>
            <person name="Park D."/>
            <person name="Pearson M."/>
            <person name="Roberts A."/>
            <person name="Saif S."/>
            <person name="Shea T."/>
            <person name="Shenoy N."/>
            <person name="Sisk P."/>
            <person name="Stolte C."/>
            <person name="Sykes S."/>
            <person name="Thomson T."/>
            <person name="Walk T."/>
            <person name="White J."/>
            <person name="Yandava C."/>
            <person name="Izard J."/>
            <person name="Baranova O.V."/>
            <person name="Blanton J.M."/>
            <person name="Tanner A.C."/>
            <person name="Dewhirst F.E."/>
            <person name="Haas B."/>
            <person name="Nusbaum C."/>
            <person name="Birren B."/>
        </authorList>
    </citation>
    <scope>NUCLEOTIDE SEQUENCE [LARGE SCALE GENOMIC DNA]</scope>
    <source>
        <strain evidence="2">1-1 BBBD Race 1</strain>
    </source>
</reference>
<accession>A0A180H4F5</accession>
<dbReference type="VEuPathDB" id="FungiDB:PTTG_25078"/>
<dbReference type="PANTHER" id="PTHR47501">
    <property type="entry name" value="TRANSPOSASE-RELATED"/>
    <property type="match status" value="1"/>
</dbReference>
<reference evidence="2" key="2">
    <citation type="submission" date="2016-05" db="EMBL/GenBank/DDBJ databases">
        <title>Comparative analysis highlights variable genome content of wheat rusts and divergence of the mating loci.</title>
        <authorList>
            <person name="Cuomo C.A."/>
            <person name="Bakkeren G."/>
            <person name="Szabo L."/>
            <person name="Khalil H."/>
            <person name="Joly D."/>
            <person name="Goldberg J."/>
            <person name="Young S."/>
            <person name="Zeng Q."/>
            <person name="Fellers J."/>
        </authorList>
    </citation>
    <scope>NUCLEOTIDE SEQUENCE [LARGE SCALE GENOMIC DNA]</scope>
    <source>
        <strain evidence="2">1-1 BBBD Race 1</strain>
    </source>
</reference>
<evidence type="ECO:0008006" key="5">
    <source>
        <dbReference type="Google" id="ProtNLM"/>
    </source>
</evidence>
<protein>
    <recommendedName>
        <fullName evidence="5">HAT C-terminal dimerisation domain-containing protein</fullName>
    </recommendedName>
</protein>
<feature type="region of interest" description="Disordered" evidence="1">
    <location>
        <begin position="675"/>
        <end position="701"/>
    </location>
</feature>
<dbReference type="STRING" id="630390.A0A180H4F5"/>
<dbReference type="AlphaFoldDB" id="A0A180H4F5"/>